<dbReference type="Proteomes" id="UP000283530">
    <property type="component" value="Unassembled WGS sequence"/>
</dbReference>
<evidence type="ECO:0000256" key="8">
    <source>
        <dbReference type="PROSITE-ProRule" id="PRU00869"/>
    </source>
</evidence>
<feature type="region of interest" description="Disordered" evidence="9">
    <location>
        <begin position="310"/>
        <end position="329"/>
    </location>
</feature>
<protein>
    <submittedName>
        <fullName evidence="14">Protein decapping 5 isoform X1</fullName>
    </submittedName>
</protein>
<dbReference type="PROSITE" id="PS51512">
    <property type="entry name" value="DFDF"/>
    <property type="match status" value="1"/>
</dbReference>
<organism evidence="14 15">
    <name type="scientific">Cinnamomum micranthum f. kanehirae</name>
    <dbReference type="NCBI Taxonomy" id="337451"/>
    <lineage>
        <taxon>Eukaryota</taxon>
        <taxon>Viridiplantae</taxon>
        <taxon>Streptophyta</taxon>
        <taxon>Embryophyta</taxon>
        <taxon>Tracheophyta</taxon>
        <taxon>Spermatophyta</taxon>
        <taxon>Magnoliopsida</taxon>
        <taxon>Magnoliidae</taxon>
        <taxon>Laurales</taxon>
        <taxon>Lauraceae</taxon>
        <taxon>Cinnamomum</taxon>
    </lineage>
</organism>
<dbReference type="SMART" id="SM01271">
    <property type="entry name" value="LSM14"/>
    <property type="match status" value="1"/>
</dbReference>
<evidence type="ECO:0000313" key="14">
    <source>
        <dbReference type="EMBL" id="RWR81993.1"/>
    </source>
</evidence>
<dbReference type="InterPro" id="IPR025768">
    <property type="entry name" value="TFG_box"/>
</dbReference>
<dbReference type="Gene3D" id="2.30.30.100">
    <property type="match status" value="1"/>
</dbReference>
<feature type="domain" description="DFDF" evidence="10">
    <location>
        <begin position="442"/>
        <end position="478"/>
    </location>
</feature>
<dbReference type="PROSITE" id="PS52002">
    <property type="entry name" value="SM"/>
    <property type="match status" value="1"/>
</dbReference>
<feature type="region of interest" description="Disordered" evidence="9">
    <location>
        <begin position="142"/>
        <end position="176"/>
    </location>
</feature>
<evidence type="ECO:0000259" key="13">
    <source>
        <dbReference type="PROSITE" id="PS52002"/>
    </source>
</evidence>
<evidence type="ECO:0000256" key="4">
    <source>
        <dbReference type="ARBA" id="ARBA00022491"/>
    </source>
</evidence>
<accession>A0A3S3MT92</accession>
<dbReference type="SUPFAM" id="SSF50182">
    <property type="entry name" value="Sm-like ribonucleoproteins"/>
    <property type="match status" value="1"/>
</dbReference>
<dbReference type="InterPro" id="IPR025761">
    <property type="entry name" value="FFD_box"/>
</dbReference>
<evidence type="ECO:0000256" key="3">
    <source>
        <dbReference type="ARBA" id="ARBA00022490"/>
    </source>
</evidence>
<dbReference type="PANTHER" id="PTHR13586:SF0">
    <property type="entry name" value="TRAILER HITCH, ISOFORM H"/>
    <property type="match status" value="1"/>
</dbReference>
<evidence type="ECO:0000313" key="15">
    <source>
        <dbReference type="Proteomes" id="UP000283530"/>
    </source>
</evidence>
<comment type="similarity">
    <text evidence="2">Belongs to the LSM14 family.</text>
</comment>
<evidence type="ECO:0000259" key="10">
    <source>
        <dbReference type="PROSITE" id="PS51512"/>
    </source>
</evidence>
<feature type="compositionally biased region" description="Acidic residues" evidence="9">
    <location>
        <begin position="486"/>
        <end position="499"/>
    </location>
</feature>
<dbReference type="SMART" id="SM01199">
    <property type="entry name" value="FDF"/>
    <property type="match status" value="1"/>
</dbReference>
<dbReference type="AlphaFoldDB" id="A0A3S3MT92"/>
<dbReference type="CDD" id="cd01736">
    <property type="entry name" value="LSm14_N"/>
    <property type="match status" value="1"/>
</dbReference>
<evidence type="ECO:0000256" key="2">
    <source>
        <dbReference type="ARBA" id="ARBA00010415"/>
    </source>
</evidence>
<dbReference type="PROSITE" id="PS51536">
    <property type="entry name" value="TFG"/>
    <property type="match status" value="1"/>
</dbReference>
<dbReference type="PROSITE" id="PS51513">
    <property type="entry name" value="FFD"/>
    <property type="match status" value="1"/>
</dbReference>
<dbReference type="InterPro" id="IPR010920">
    <property type="entry name" value="LSM_dom_sf"/>
</dbReference>
<evidence type="ECO:0000256" key="7">
    <source>
        <dbReference type="PROSITE-ProRule" id="PRU00846"/>
    </source>
</evidence>
<dbReference type="GO" id="GO:0000932">
    <property type="term" value="C:P-body"/>
    <property type="evidence" value="ECO:0007669"/>
    <property type="project" value="UniProtKB-SubCell"/>
</dbReference>
<evidence type="ECO:0000259" key="11">
    <source>
        <dbReference type="PROSITE" id="PS51513"/>
    </source>
</evidence>
<comment type="function">
    <text evidence="6">As a component of the decapping complex, involved in the degradation of mRNAs. Promotes P-body formation. Translational repressor.</text>
</comment>
<dbReference type="Pfam" id="PF12701">
    <property type="entry name" value="LSM14"/>
    <property type="match status" value="1"/>
</dbReference>
<name>A0A3S3MT92_9MAGN</name>
<evidence type="ECO:0000256" key="9">
    <source>
        <dbReference type="SAM" id="MobiDB-lite"/>
    </source>
</evidence>
<dbReference type="Pfam" id="PF09532">
    <property type="entry name" value="FDF"/>
    <property type="match status" value="1"/>
</dbReference>
<comment type="caution">
    <text evidence="14">The sequence shown here is derived from an EMBL/GenBank/DDBJ whole genome shotgun (WGS) entry which is preliminary data.</text>
</comment>
<dbReference type="InterPro" id="IPR025762">
    <property type="entry name" value="DFDF"/>
</dbReference>
<gene>
    <name evidence="14" type="ORF">CKAN_01070000</name>
</gene>
<feature type="region of interest" description="Disordered" evidence="9">
    <location>
        <begin position="547"/>
        <end position="568"/>
    </location>
</feature>
<dbReference type="InterPro" id="IPR019050">
    <property type="entry name" value="FDF_dom"/>
</dbReference>
<dbReference type="FunFam" id="2.30.30.100:FF:000033">
    <property type="entry name" value="Trailer hitch, isoform C"/>
    <property type="match status" value="1"/>
</dbReference>
<dbReference type="InterPro" id="IPR025609">
    <property type="entry name" value="Lsm14-like_N"/>
</dbReference>
<evidence type="ECO:0000256" key="1">
    <source>
        <dbReference type="ARBA" id="ARBA00004201"/>
    </source>
</evidence>
<dbReference type="InterPro" id="IPR047575">
    <property type="entry name" value="Sm"/>
</dbReference>
<feature type="domain" description="Sm" evidence="13">
    <location>
        <begin position="14"/>
        <end position="97"/>
    </location>
</feature>
<sequence length="600" mass="63461">MAAEAEAEAPGSGGGAGSVDSYIGSLISLTSKAEIRYEGILFNINTKESSIGLKNVRSFGTEGRKKDGPQISPSDKVYEYILFRGSDIKDLQVKSAPPVQPTPPPIYNDPAIIQSHYSQPASSSTSVPSVGSVTMAAHSSHTVQPGLPRSTLQGGLPLHQTGGSVGAWGSSPAHPSANGSGLALPMYWQGFYGPSGGLPHVQQQHLFQPPPGLPIPHSMQQQMQYPVMSSSPPTGPPYLPEVSFPLLPPVGTSSSQGLTLATLPPTLASTQAAPLPPEMSSSLVPNKAPTSSFPVTTPSWNLPLASLPSTLNTSADQPRGSSKQLTVPGLTLPYQPASQSVSVLGGPSTSSQAETSVPSLVTPHQLIQPAPTTVSSVQPLQTGKDIEAVQPPLTVLSASAPAGPETKEPLLPLPTLSDQKLNGTGLLTHHSNGVRERGRGNEISHSTTNFTEEFDFIAMNEKFKKDEVWGHLGRSKIQSRAKEGIANDEDADESLEEGDAGPSESEVKPVYIKDDFFDTLSCNALDRGYRNGRPRFSEQMKIDTETFGDFPRHRGWGGRGPGRGGRSRGAYHGRGYGYGGRGYGYGGRGRGHTMSNHTHY</sequence>
<keyword evidence="15" id="KW-1185">Reference proteome</keyword>
<keyword evidence="3" id="KW-0963">Cytoplasm</keyword>
<dbReference type="GO" id="GO:0003729">
    <property type="term" value="F:mRNA binding"/>
    <property type="evidence" value="ECO:0007669"/>
    <property type="project" value="TreeGrafter"/>
</dbReference>
<dbReference type="GO" id="GO:0006397">
    <property type="term" value="P:mRNA processing"/>
    <property type="evidence" value="ECO:0007669"/>
    <property type="project" value="UniProtKB-KW"/>
</dbReference>
<feature type="short sequence motif" description="TFG box" evidence="8">
    <location>
        <begin position="531"/>
        <end position="551"/>
    </location>
</feature>
<dbReference type="STRING" id="337451.A0A3S3MT92"/>
<proteinExistence type="inferred from homology"/>
<keyword evidence="5" id="KW-0507">mRNA processing</keyword>
<comment type="subcellular location">
    <subcellularLocation>
        <location evidence="1">Cytoplasm</location>
        <location evidence="1">P-body</location>
    </subcellularLocation>
</comment>
<feature type="region of interest" description="Disordered" evidence="9">
    <location>
        <begin position="478"/>
        <end position="506"/>
    </location>
</feature>
<reference evidence="14 15" key="1">
    <citation type="journal article" date="2019" name="Nat. Plants">
        <title>Stout camphor tree genome fills gaps in understanding of flowering plant genome evolution.</title>
        <authorList>
            <person name="Chaw S.M."/>
            <person name="Liu Y.C."/>
            <person name="Wu Y.W."/>
            <person name="Wang H.Y."/>
            <person name="Lin C.I."/>
            <person name="Wu C.S."/>
            <person name="Ke H.M."/>
            <person name="Chang L.Y."/>
            <person name="Hsu C.Y."/>
            <person name="Yang H.T."/>
            <person name="Sudianto E."/>
            <person name="Hsu M.H."/>
            <person name="Wu K.P."/>
            <person name="Wang L.N."/>
            <person name="Leebens-Mack J.H."/>
            <person name="Tsai I.J."/>
        </authorList>
    </citation>
    <scope>NUCLEOTIDE SEQUENCE [LARGE SCALE GENOMIC DNA]</scope>
    <source>
        <strain evidence="15">cv. Chaw 1501</strain>
        <tissue evidence="14">Young leaves</tissue>
    </source>
</reference>
<feature type="short sequence motif" description="FFD box" evidence="7">
    <location>
        <begin position="509"/>
        <end position="524"/>
    </location>
</feature>
<dbReference type="GO" id="GO:0033962">
    <property type="term" value="P:P-body assembly"/>
    <property type="evidence" value="ECO:0007669"/>
    <property type="project" value="TreeGrafter"/>
</dbReference>
<feature type="domain" description="FFD box profile" evidence="11">
    <location>
        <begin position="509"/>
        <end position="524"/>
    </location>
</feature>
<evidence type="ECO:0000256" key="5">
    <source>
        <dbReference type="ARBA" id="ARBA00022664"/>
    </source>
</evidence>
<keyword evidence="4" id="KW-0678">Repressor</keyword>
<feature type="compositionally biased region" description="Polar residues" evidence="9">
    <location>
        <begin position="310"/>
        <end position="325"/>
    </location>
</feature>
<dbReference type="PANTHER" id="PTHR13586">
    <property type="entry name" value="SCD6 PROTEIN-RELATED"/>
    <property type="match status" value="1"/>
</dbReference>
<dbReference type="EMBL" id="QPKB01000004">
    <property type="protein sequence ID" value="RWR81993.1"/>
    <property type="molecule type" value="Genomic_DNA"/>
</dbReference>
<feature type="domain" description="TFG box profile" evidence="12">
    <location>
        <begin position="531"/>
        <end position="551"/>
    </location>
</feature>
<evidence type="ECO:0000259" key="12">
    <source>
        <dbReference type="PROSITE" id="PS51536"/>
    </source>
</evidence>
<evidence type="ECO:0000256" key="6">
    <source>
        <dbReference type="ARBA" id="ARBA00059323"/>
    </source>
</evidence>
<dbReference type="GO" id="GO:0034063">
    <property type="term" value="P:stress granule assembly"/>
    <property type="evidence" value="ECO:0007669"/>
    <property type="project" value="TreeGrafter"/>
</dbReference>
<dbReference type="OrthoDB" id="21539at2759"/>